<evidence type="ECO:0000313" key="2">
    <source>
        <dbReference type="Proteomes" id="UP000238164"/>
    </source>
</evidence>
<evidence type="ECO:0000313" key="1">
    <source>
        <dbReference type="EMBL" id="SPD86452.1"/>
    </source>
</evidence>
<name>A0A2N9JE84_9ACTN</name>
<sequence length="95" mass="10279">MDPQILGGDWIDNRRATRADNRLNACDGLSPPLVKVLRFSALLQEFGGNEVTHRGCVSSPGSGKVLIDDASCDINPVSTKSRRRGGVCNVRSRRA</sequence>
<keyword evidence="2" id="KW-1185">Reference proteome</keyword>
<reference evidence="1 2" key="1">
    <citation type="submission" date="2018-02" db="EMBL/GenBank/DDBJ databases">
        <authorList>
            <person name="Cohen D.B."/>
            <person name="Kent A.D."/>
        </authorList>
    </citation>
    <scope>NUCLEOTIDE SEQUENCE [LARGE SCALE GENOMIC DNA]</scope>
    <source>
        <strain evidence="1">1</strain>
    </source>
</reference>
<dbReference type="KEGG" id="mgg:MPLG2_1416"/>
<gene>
    <name evidence="1" type="ORF">MPLG2_1416</name>
</gene>
<dbReference type="EMBL" id="LT985188">
    <property type="protein sequence ID" value="SPD86452.1"/>
    <property type="molecule type" value="Genomic_DNA"/>
</dbReference>
<dbReference type="Proteomes" id="UP000238164">
    <property type="component" value="Chromosome 1"/>
</dbReference>
<protein>
    <submittedName>
        <fullName evidence="1">Uncharacterized protein</fullName>
    </submittedName>
</protein>
<proteinExistence type="predicted"/>
<organism evidence="1 2">
    <name type="scientific">Micropruina glycogenica</name>
    <dbReference type="NCBI Taxonomy" id="75385"/>
    <lineage>
        <taxon>Bacteria</taxon>
        <taxon>Bacillati</taxon>
        <taxon>Actinomycetota</taxon>
        <taxon>Actinomycetes</taxon>
        <taxon>Propionibacteriales</taxon>
        <taxon>Nocardioidaceae</taxon>
        <taxon>Micropruina</taxon>
    </lineage>
</organism>
<dbReference type="AlphaFoldDB" id="A0A2N9JE84"/>
<accession>A0A2N9JE84</accession>